<dbReference type="EMBL" id="DS985216">
    <property type="protein sequence ID" value="EEY16822.1"/>
    <property type="molecule type" value="Genomic_DNA"/>
</dbReference>
<dbReference type="Proteomes" id="UP000008698">
    <property type="component" value="Unassembled WGS sequence"/>
</dbReference>
<name>C9SCK7_VERA1</name>
<keyword evidence="3" id="KW-1185">Reference proteome</keyword>
<dbReference type="GeneID" id="9532934"/>
<evidence type="ECO:0000313" key="2">
    <source>
        <dbReference type="EMBL" id="EEY16822.1"/>
    </source>
</evidence>
<dbReference type="RefSeq" id="XP_003006792.1">
    <property type="nucleotide sequence ID" value="XM_003006746.1"/>
</dbReference>
<proteinExistence type="predicted"/>
<dbReference type="AlphaFoldDB" id="C9SCK7"/>
<feature type="region of interest" description="Disordered" evidence="1">
    <location>
        <begin position="15"/>
        <end position="51"/>
    </location>
</feature>
<dbReference type="eggNOG" id="ENOG502RAID">
    <property type="taxonomic scope" value="Eukaryota"/>
</dbReference>
<protein>
    <submittedName>
        <fullName evidence="2">Predicted protein</fullName>
    </submittedName>
</protein>
<evidence type="ECO:0000313" key="3">
    <source>
        <dbReference type="Proteomes" id="UP000008698"/>
    </source>
</evidence>
<sequence>MATFSIDEEHVFASISTGARKSPSARPGCPRSPPRFSPAVGGSVCQRTGGKRHETCQRCERPYEHHAKACRDDDEYHAGRGGEGGQASGLELELYSAAATKHKTRILTRLVVPVAATPPERQNQMPQPRQRRERCKKHVNVARVDLRRFDAGSLLPARRKNGEVEMAATARSFAGSGVGGRWLVRTTGRGGGDTRRRVGGAGCYPSQKLLQSVFHFRFAWPPLEQVLRCAAAPRFTIHGPKL</sequence>
<dbReference type="KEGG" id="val:VDBG_02931"/>
<accession>C9SCK7</accession>
<reference evidence="3" key="1">
    <citation type="journal article" date="2011" name="PLoS Pathog.">
        <title>Comparative genomics yields insights into niche adaptation of plant vascular wilt pathogens.</title>
        <authorList>
            <person name="Klosterman S.J."/>
            <person name="Subbarao K.V."/>
            <person name="Kang S."/>
            <person name="Veronese P."/>
            <person name="Gold S.E."/>
            <person name="Thomma B.P.H.J."/>
            <person name="Chen Z."/>
            <person name="Henrissat B."/>
            <person name="Lee Y.-H."/>
            <person name="Park J."/>
            <person name="Garcia-Pedrajas M.D."/>
            <person name="Barbara D.J."/>
            <person name="Anchieta A."/>
            <person name="de Jonge R."/>
            <person name="Santhanam P."/>
            <person name="Maruthachalam K."/>
            <person name="Atallah Z."/>
            <person name="Amyotte S.G."/>
            <person name="Paz Z."/>
            <person name="Inderbitzin P."/>
            <person name="Hayes R.J."/>
            <person name="Heiman D.I."/>
            <person name="Young S."/>
            <person name="Zeng Q."/>
            <person name="Engels R."/>
            <person name="Galagan J."/>
            <person name="Cuomo C.A."/>
            <person name="Dobinson K.F."/>
            <person name="Ma L.-J."/>
        </authorList>
    </citation>
    <scope>NUCLEOTIDE SEQUENCE [LARGE SCALE GENOMIC DNA]</scope>
    <source>
        <strain evidence="3">VaMs.102 / ATCC MYA-4576 / FGSC 10136</strain>
    </source>
</reference>
<organism evidence="3">
    <name type="scientific">Verticillium alfalfae (strain VaMs.102 / ATCC MYA-4576 / FGSC 10136)</name>
    <name type="common">Verticillium wilt of alfalfa</name>
    <name type="synonym">Verticillium albo-atrum</name>
    <dbReference type="NCBI Taxonomy" id="526221"/>
    <lineage>
        <taxon>Eukaryota</taxon>
        <taxon>Fungi</taxon>
        <taxon>Dikarya</taxon>
        <taxon>Ascomycota</taxon>
        <taxon>Pezizomycotina</taxon>
        <taxon>Sordariomycetes</taxon>
        <taxon>Hypocreomycetidae</taxon>
        <taxon>Glomerellales</taxon>
        <taxon>Plectosphaerellaceae</taxon>
        <taxon>Verticillium</taxon>
    </lineage>
</organism>
<dbReference type="HOGENOM" id="CLU_1147933_0_0_1"/>
<evidence type="ECO:0000256" key="1">
    <source>
        <dbReference type="SAM" id="MobiDB-lite"/>
    </source>
</evidence>
<gene>
    <name evidence="2" type="ORF">VDBG_02931</name>
</gene>